<keyword evidence="4" id="KW-1185">Reference proteome</keyword>
<dbReference type="InterPro" id="IPR022409">
    <property type="entry name" value="PKD/Chitinase_dom"/>
</dbReference>
<dbReference type="PROSITE" id="PS51257">
    <property type="entry name" value="PROKAR_LIPOPROTEIN"/>
    <property type="match status" value="1"/>
</dbReference>
<evidence type="ECO:0000256" key="1">
    <source>
        <dbReference type="SAM" id="MobiDB-lite"/>
    </source>
</evidence>
<protein>
    <submittedName>
        <fullName evidence="3">PKD domain-containing protein</fullName>
    </submittedName>
</protein>
<dbReference type="EMBL" id="CP041186">
    <property type="protein sequence ID" value="QDG50062.1"/>
    <property type="molecule type" value="Genomic_DNA"/>
</dbReference>
<dbReference type="InterPro" id="IPR013783">
    <property type="entry name" value="Ig-like_fold"/>
</dbReference>
<evidence type="ECO:0000259" key="2">
    <source>
        <dbReference type="PROSITE" id="PS50093"/>
    </source>
</evidence>
<name>A0A4Y6PP13_PERCE</name>
<evidence type="ECO:0000313" key="4">
    <source>
        <dbReference type="Proteomes" id="UP000315995"/>
    </source>
</evidence>
<accession>A0A5B8Y4E9</accession>
<feature type="region of interest" description="Disordered" evidence="1">
    <location>
        <begin position="898"/>
        <end position="928"/>
    </location>
</feature>
<organism evidence="3 4">
    <name type="scientific">Persicimonas caeni</name>
    <dbReference type="NCBI Taxonomy" id="2292766"/>
    <lineage>
        <taxon>Bacteria</taxon>
        <taxon>Deltaproteobacteria</taxon>
        <taxon>Bradymonadales</taxon>
        <taxon>Bradymonadaceae</taxon>
        <taxon>Persicimonas</taxon>
    </lineage>
</organism>
<dbReference type="OrthoDB" id="1013954at2"/>
<dbReference type="PROSITE" id="PS50093">
    <property type="entry name" value="PKD"/>
    <property type="match status" value="1"/>
</dbReference>
<dbReference type="InterPro" id="IPR035986">
    <property type="entry name" value="PKD_dom_sf"/>
</dbReference>
<dbReference type="AlphaFoldDB" id="A0A4Y6PP13"/>
<dbReference type="Proteomes" id="UP000315995">
    <property type="component" value="Chromosome"/>
</dbReference>
<reference evidence="3 4" key="1">
    <citation type="submission" date="2019-06" db="EMBL/GenBank/DDBJ databases">
        <title>Persicimonas caeni gen. nov., sp. nov., a predatory bacterium isolated from solar saltern.</title>
        <authorList>
            <person name="Wang S."/>
        </authorList>
    </citation>
    <scope>NUCLEOTIDE SEQUENCE [LARGE SCALE GENOMIC DNA]</scope>
    <source>
        <strain evidence="3 4">YN101</strain>
    </source>
</reference>
<gene>
    <name evidence="3" type="ORF">FIV42_04715</name>
</gene>
<feature type="domain" description="PKD" evidence="2">
    <location>
        <begin position="915"/>
        <end position="990"/>
    </location>
</feature>
<dbReference type="InterPro" id="IPR000601">
    <property type="entry name" value="PKD_dom"/>
</dbReference>
<dbReference type="SMART" id="SM00089">
    <property type="entry name" value="PKD"/>
    <property type="match status" value="1"/>
</dbReference>
<feature type="compositionally biased region" description="Polar residues" evidence="1">
    <location>
        <begin position="910"/>
        <end position="928"/>
    </location>
</feature>
<dbReference type="CDD" id="cd00146">
    <property type="entry name" value="PKD"/>
    <property type="match status" value="1"/>
</dbReference>
<sequence>MMTDRRYLARSFWLALALILYLVVSGCGGCDETAGRGTNNGTSGADGGDVTDCDDGDSDGFGVGGNCLSEQLDCDDSDSAINPGADEVCGDGVDNNCDGQIDEDCERCTDGETRQCGSDVGACEMGTQTCSEGAWGECEGEVRSAPETCDGVDNDCDGEVDEDPQQTLCNDGSKCNGVEVCQAGTCVDSEPVDCSHLDEPCFEGVCLEKDGSCSQQMIPDGTTCEDGNFCTVDGVCQQGVCETSPRDCSGESDQCNTGVCDEDADACVPQPVSDGTTCDDGAFCTVGDSCQAGTCEGSTRDCSGAGDQCNDGICDEQADSCVPQPIADGTECDDGAYCTVGDSCQAGQCTAGAPRQCGASGGSCRTGVCDEQADSCTGDPVADGTPCNDGQFCTVSDSCSAGTCVGGAPKDCSGAGDQCNDGVCDESNNRCEASPKPDGTTCDDGAFCTVSDTCSSGTCGGSTRDCSGAGDQCNDGTCDEQADSCVPRPVSDGTTCDDGAFCTVSDTCSSGTCGGSARACAWAGDQCNDGVCDEQAGACVADPVQDGTTCDDGAFCTVNDACTAGSCGGAARDCSGAGDQCNDGVCDDNSDSCVAQPVQDGTTCDDGAFCTVSDVCTSGTCGGAARDCSAAGDQCNDGVCDDQADTCVPDPLPDGTTCDDSAFCTVNDQCTAGSCGGAARDCSAAGDQCNDGVCDEQASACVASPKVDGTTCDDSTFCTVNDQCTAGNCGGAARDCSAAGDQCNDGVCDDQADTCVPDPLPDGTTCDDSAFCTVNDQCTAGSCGGAARDCSAVGDQCNDGVCDDQADACVQSAKADGTTCDDGVFCTGTDYCMSGSCTGDALDCSTYDTQCGVGTCDESQQMCYSDATSADGTSCDDGDVCTANDSCQSGVCESSPSTPIADAGADQSGIPPNTTVQLDGSNSSDPHGQALSYSWNFASRPTGSSASFSDPTAESPTFLADVAGTYEACLTVTDSDGCSSATDCMTVTVEPDKDLHIELVWFSDDSDVDLHLRAPNGTWWSMNKPRCNSSDQGTDCFFCVPNPDWGAGGEGLADGIAANDPVLDVDNINGYGPENINMDTLFDTASSMRVGVHYFSDKGAGDVSARLRIYVAGVLQFEETKTLSCDDFWEVADIDVSNAGTVVSITNVGGNPSADGRGQCP</sequence>
<dbReference type="Gene3D" id="2.60.40.10">
    <property type="entry name" value="Immunoglobulins"/>
    <property type="match status" value="1"/>
</dbReference>
<evidence type="ECO:0000313" key="3">
    <source>
        <dbReference type="EMBL" id="QDG50062.1"/>
    </source>
</evidence>
<dbReference type="SUPFAM" id="SSF49299">
    <property type="entry name" value="PKD domain"/>
    <property type="match status" value="1"/>
</dbReference>
<dbReference type="Pfam" id="PF22352">
    <property type="entry name" value="K319L-like_PKD"/>
    <property type="match status" value="1"/>
</dbReference>
<accession>A0A4Y6PP13</accession>
<proteinExistence type="predicted"/>